<dbReference type="InterPro" id="IPR001353">
    <property type="entry name" value="Proteasome_sua/b"/>
</dbReference>
<dbReference type="Pfam" id="PF00227">
    <property type="entry name" value="Proteasome"/>
    <property type="match status" value="1"/>
</dbReference>
<dbReference type="SUPFAM" id="SSF56235">
    <property type="entry name" value="N-terminal nucleophile aminohydrolases (Ntn hydrolases)"/>
    <property type="match status" value="1"/>
</dbReference>
<dbReference type="GO" id="GO:0005737">
    <property type="term" value="C:cytoplasm"/>
    <property type="evidence" value="ECO:0007669"/>
    <property type="project" value="UniProtKB-SubCell"/>
</dbReference>
<comment type="subcellular location">
    <subcellularLocation>
        <location evidence="2">Cytoplasm</location>
    </subcellularLocation>
    <subcellularLocation>
        <location evidence="2">Nucleus</location>
    </subcellularLocation>
</comment>
<dbReference type="GO" id="GO:0051603">
    <property type="term" value="P:proteolysis involved in protein catabolic process"/>
    <property type="evidence" value="ECO:0007669"/>
    <property type="project" value="InterPro"/>
</dbReference>
<dbReference type="PROSITE" id="PS51476">
    <property type="entry name" value="PROTEASOME_BETA_2"/>
    <property type="match status" value="1"/>
</dbReference>
<keyword evidence="2 3" id="KW-0647">Proteasome</keyword>
<evidence type="ECO:0000313" key="3">
    <source>
        <dbReference type="EMBL" id="KAA8494525.1"/>
    </source>
</evidence>
<dbReference type="OMA" id="QPIMRRY"/>
<dbReference type="CDD" id="cd03760">
    <property type="entry name" value="proteasome_beta_type_4"/>
    <property type="match status" value="1"/>
</dbReference>
<evidence type="ECO:0000256" key="2">
    <source>
        <dbReference type="PIRNR" id="PIRNR001213"/>
    </source>
</evidence>
<dbReference type="Gene3D" id="3.60.20.10">
    <property type="entry name" value="Glutamine Phosphoribosylpyrophosphate, subunit 1, domain 1"/>
    <property type="match status" value="1"/>
</dbReference>
<dbReference type="InterPro" id="IPR029055">
    <property type="entry name" value="Ntn_hydrolases_N"/>
</dbReference>
<evidence type="ECO:0000256" key="1">
    <source>
        <dbReference type="ARBA" id="ARBA00023242"/>
    </source>
</evidence>
<protein>
    <recommendedName>
        <fullName evidence="2">Proteasome subunit beta</fullName>
    </recommendedName>
</protein>
<proteinExistence type="inferred from homology"/>
<dbReference type="PIRSF" id="PIRSF001213">
    <property type="entry name" value="Psome_endopept_beta"/>
    <property type="match status" value="1"/>
</dbReference>
<dbReference type="AlphaFoldDB" id="A0A5J4YTH8"/>
<gene>
    <name evidence="3" type="ORF">FVE85_2766</name>
</gene>
<dbReference type="InterPro" id="IPR016295">
    <property type="entry name" value="Proteasome_beta4"/>
</dbReference>
<reference evidence="4" key="1">
    <citation type="journal article" date="2019" name="Nat. Commun.">
        <title>Expansion of phycobilisome linker gene families in mesophilic red algae.</title>
        <authorList>
            <person name="Lee J."/>
            <person name="Kim D."/>
            <person name="Bhattacharya D."/>
            <person name="Yoon H.S."/>
        </authorList>
    </citation>
    <scope>NUCLEOTIDE SEQUENCE [LARGE SCALE GENOMIC DNA]</scope>
    <source>
        <strain evidence="4">CCMP 1328</strain>
    </source>
</reference>
<evidence type="ECO:0000313" key="4">
    <source>
        <dbReference type="Proteomes" id="UP000324585"/>
    </source>
</evidence>
<sequence length="245" mass="26837">MKIGGGHVRGGGGAADGPVKVTQTPYVVGSSVLGVKCIDGVVISSDTLASYGSMAKFRKISRIHKVSDACVIGAGGEFSDFQEIKKTMDGVMIEQFCMDDGYVLTPSAIHQYLVRVMYGRRNKMDPLWNQVVMAGFHDGKATLGMVDQVGSNFESEVIATGYGLYMGLPLLRNAYRPDITVAEAKKLLEDIMRVLFYRDARTSNSIQIAAVTKDGVEISEFYDLETKWDYQRFVDGARSGDVSTW</sequence>
<keyword evidence="4" id="KW-1185">Reference proteome</keyword>
<dbReference type="Proteomes" id="UP000324585">
    <property type="component" value="Unassembled WGS sequence"/>
</dbReference>
<comment type="similarity">
    <text evidence="2">Belongs to the peptidase T1B family.</text>
</comment>
<name>A0A5J4YTH8_PORPP</name>
<dbReference type="PANTHER" id="PTHR32194:SF6">
    <property type="entry name" value="PROTEASOME SUBUNIT BETA"/>
    <property type="match status" value="1"/>
</dbReference>
<keyword evidence="1 2" id="KW-0539">Nucleus</keyword>
<dbReference type="GO" id="GO:0019774">
    <property type="term" value="C:proteasome core complex, beta-subunit complex"/>
    <property type="evidence" value="ECO:0007669"/>
    <property type="project" value="UniProtKB-UniRule"/>
</dbReference>
<accession>A0A5J4YTH8</accession>
<organism evidence="3 4">
    <name type="scientific">Porphyridium purpureum</name>
    <name type="common">Red alga</name>
    <name type="synonym">Porphyridium cruentum</name>
    <dbReference type="NCBI Taxonomy" id="35688"/>
    <lineage>
        <taxon>Eukaryota</taxon>
        <taxon>Rhodophyta</taxon>
        <taxon>Bangiophyceae</taxon>
        <taxon>Porphyridiales</taxon>
        <taxon>Porphyridiaceae</taxon>
        <taxon>Porphyridium</taxon>
    </lineage>
</organism>
<dbReference type="GO" id="GO:0005634">
    <property type="term" value="C:nucleus"/>
    <property type="evidence" value="ECO:0007669"/>
    <property type="project" value="UniProtKB-SubCell"/>
</dbReference>
<keyword evidence="2" id="KW-0963">Cytoplasm</keyword>
<comment type="function">
    <text evidence="2">Non-catalytic component of the proteasome.</text>
</comment>
<dbReference type="EMBL" id="VRMN01000004">
    <property type="protein sequence ID" value="KAA8494525.1"/>
    <property type="molecule type" value="Genomic_DNA"/>
</dbReference>
<dbReference type="PANTHER" id="PTHR32194">
    <property type="entry name" value="METALLOPROTEASE TLDD"/>
    <property type="match status" value="1"/>
</dbReference>
<comment type="caution">
    <text evidence="3">The sequence shown here is derived from an EMBL/GenBank/DDBJ whole genome shotgun (WGS) entry which is preliminary data.</text>
</comment>
<dbReference type="OrthoDB" id="10248542at2759"/>
<dbReference type="InterPro" id="IPR023333">
    <property type="entry name" value="Proteasome_suB-type"/>
</dbReference>